<dbReference type="InterPro" id="IPR050335">
    <property type="entry name" value="ERT1_acuK_gluconeogen_tf"/>
</dbReference>
<keyword evidence="5" id="KW-0862">Zinc</keyword>
<evidence type="ECO:0000256" key="3">
    <source>
        <dbReference type="ARBA" id="ARBA00022432"/>
    </source>
</evidence>
<evidence type="ECO:0000256" key="10">
    <source>
        <dbReference type="ARBA" id="ARBA00040903"/>
    </source>
</evidence>
<dbReference type="GO" id="GO:0000981">
    <property type="term" value="F:DNA-binding transcription factor activity, RNA polymerase II-specific"/>
    <property type="evidence" value="ECO:0007669"/>
    <property type="project" value="InterPro"/>
</dbReference>
<sequence length="373" mass="40985">MATVEIQAPVLSLLSQSHLRLGINSSDRSVRQVVTPSRTPEPTFCPTSSSSGSSSSSCSGSVSPATPSAIAQSWATKPKVTQCRRKKASRACGHCQKAHLTCDDGRPCLRCEKRGLSATCRDGARKKAKYLRDYDDSLLVRHRPVGGDACGWPADLVWKSNDTKWETVNNNTGTTSVPGLTTDCFWDAQGNTVSFPGTKTITWGEDPFFGHVSSENLSGSIASLGAGMENWFKGFDATGGGGSEISNSAKEWSDRMARELEIRKLAMHITLEDEEMVKRGTERSLVELERMISLSGTPTMVWSTLGEILKVGDEFCMLTERTRGQLVGKQVTDVFDSRSLTQYQNLVEKNAFEPHVRQVRVCFAEFFLDLCKY</sequence>
<dbReference type="GO" id="GO:0000977">
    <property type="term" value="F:RNA polymerase II transcription regulatory region sequence-specific DNA binding"/>
    <property type="evidence" value="ECO:0007669"/>
    <property type="project" value="TreeGrafter"/>
</dbReference>
<dbReference type="AlphaFoldDB" id="A0AAV0BS38"/>
<dbReference type="GO" id="GO:0005634">
    <property type="term" value="C:nucleus"/>
    <property type="evidence" value="ECO:0007669"/>
    <property type="project" value="UniProtKB-SubCell"/>
</dbReference>
<dbReference type="PROSITE" id="PS50048">
    <property type="entry name" value="ZN2_CY6_FUNGAL_2"/>
    <property type="match status" value="1"/>
</dbReference>
<keyword evidence="8" id="KW-0804">Transcription</keyword>
<dbReference type="PANTHER" id="PTHR47659:SF1">
    <property type="entry name" value="TRANSCRIPTION ACTIVATOR OF GLUCONEOGENESIS ERT1"/>
    <property type="match status" value="1"/>
</dbReference>
<keyword evidence="6" id="KW-0805">Transcription regulation</keyword>
<evidence type="ECO:0000256" key="6">
    <source>
        <dbReference type="ARBA" id="ARBA00023015"/>
    </source>
</evidence>
<dbReference type="Gene3D" id="4.10.240.10">
    <property type="entry name" value="Zn(2)-C6 fungal-type DNA-binding domain"/>
    <property type="match status" value="1"/>
</dbReference>
<dbReference type="EMBL" id="CALTRL010006073">
    <property type="protein sequence ID" value="CAH7689416.1"/>
    <property type="molecule type" value="Genomic_DNA"/>
</dbReference>
<proteinExistence type="inferred from homology"/>
<evidence type="ECO:0000256" key="7">
    <source>
        <dbReference type="ARBA" id="ARBA00023125"/>
    </source>
</evidence>
<evidence type="ECO:0000256" key="5">
    <source>
        <dbReference type="ARBA" id="ARBA00022833"/>
    </source>
</evidence>
<dbReference type="InterPro" id="IPR056751">
    <property type="entry name" value="PAS_13"/>
</dbReference>
<evidence type="ECO:0000313" key="14">
    <source>
        <dbReference type="Proteomes" id="UP001153365"/>
    </source>
</evidence>
<reference evidence="13" key="1">
    <citation type="submission" date="2022-06" db="EMBL/GenBank/DDBJ databases">
        <authorList>
            <consortium name="SYNGENTA / RWTH Aachen University"/>
        </authorList>
    </citation>
    <scope>NUCLEOTIDE SEQUENCE</scope>
</reference>
<evidence type="ECO:0000256" key="2">
    <source>
        <dbReference type="ARBA" id="ARBA00010855"/>
    </source>
</evidence>
<feature type="compositionally biased region" description="Polar residues" evidence="11">
    <location>
        <begin position="27"/>
        <end position="40"/>
    </location>
</feature>
<evidence type="ECO:0000256" key="1">
    <source>
        <dbReference type="ARBA" id="ARBA00004123"/>
    </source>
</evidence>
<keyword evidence="7" id="KW-0238">DNA-binding</keyword>
<dbReference type="Pfam" id="PF00172">
    <property type="entry name" value="Zn_clus"/>
    <property type="match status" value="1"/>
</dbReference>
<feature type="domain" description="Zn(2)-C6 fungal-type" evidence="12">
    <location>
        <begin position="91"/>
        <end position="122"/>
    </location>
</feature>
<keyword evidence="14" id="KW-1185">Reference proteome</keyword>
<comment type="similarity">
    <text evidence="2">Belongs to the ERT1/acuK family.</text>
</comment>
<dbReference type="Proteomes" id="UP001153365">
    <property type="component" value="Unassembled WGS sequence"/>
</dbReference>
<feature type="region of interest" description="Disordered" evidence="11">
    <location>
        <begin position="27"/>
        <end position="60"/>
    </location>
</feature>
<comment type="caution">
    <text evidence="13">The sequence shown here is derived from an EMBL/GenBank/DDBJ whole genome shotgun (WGS) entry which is preliminary data.</text>
</comment>
<dbReference type="InterPro" id="IPR036864">
    <property type="entry name" value="Zn2-C6_fun-type_DNA-bd_sf"/>
</dbReference>
<keyword evidence="3" id="KW-0312">Gluconeogenesis</keyword>
<protein>
    <recommendedName>
        <fullName evidence="10">Transcription activator of gluconeogenesis ERT1</fullName>
    </recommendedName>
</protein>
<dbReference type="GO" id="GO:0006094">
    <property type="term" value="P:gluconeogenesis"/>
    <property type="evidence" value="ECO:0007669"/>
    <property type="project" value="UniProtKB-KW"/>
</dbReference>
<dbReference type="SUPFAM" id="SSF57701">
    <property type="entry name" value="Zn2/Cys6 DNA-binding domain"/>
    <property type="match status" value="1"/>
</dbReference>
<dbReference type="Pfam" id="PF24990">
    <property type="entry name" value="PAS_13"/>
    <property type="match status" value="1"/>
</dbReference>
<evidence type="ECO:0000256" key="4">
    <source>
        <dbReference type="ARBA" id="ARBA00022723"/>
    </source>
</evidence>
<evidence type="ECO:0000256" key="9">
    <source>
        <dbReference type="ARBA" id="ARBA00023242"/>
    </source>
</evidence>
<evidence type="ECO:0000259" key="12">
    <source>
        <dbReference type="PROSITE" id="PS50048"/>
    </source>
</evidence>
<name>A0AAV0BS38_PHAPC</name>
<evidence type="ECO:0000313" key="13">
    <source>
        <dbReference type="EMBL" id="CAH7689416.1"/>
    </source>
</evidence>
<evidence type="ECO:0000256" key="8">
    <source>
        <dbReference type="ARBA" id="ARBA00023163"/>
    </source>
</evidence>
<dbReference type="InterPro" id="IPR001138">
    <property type="entry name" value="Zn2Cys6_DnaBD"/>
</dbReference>
<feature type="compositionally biased region" description="Low complexity" evidence="11">
    <location>
        <begin position="48"/>
        <end position="60"/>
    </location>
</feature>
<gene>
    <name evidence="13" type="ORF">PPACK8108_LOCUS24490</name>
</gene>
<dbReference type="GO" id="GO:0008270">
    <property type="term" value="F:zinc ion binding"/>
    <property type="evidence" value="ECO:0007669"/>
    <property type="project" value="InterPro"/>
</dbReference>
<evidence type="ECO:0000256" key="11">
    <source>
        <dbReference type="SAM" id="MobiDB-lite"/>
    </source>
</evidence>
<dbReference type="CDD" id="cd00067">
    <property type="entry name" value="GAL4"/>
    <property type="match status" value="1"/>
</dbReference>
<comment type="subcellular location">
    <subcellularLocation>
        <location evidence="1">Nucleus</location>
    </subcellularLocation>
</comment>
<dbReference type="PANTHER" id="PTHR47659">
    <property type="entry name" value="ZN(II)2CYS6 TRANSCRIPTION FACTOR (EUROFUNG)-RELATED"/>
    <property type="match status" value="1"/>
</dbReference>
<dbReference type="SMART" id="SM00066">
    <property type="entry name" value="GAL4"/>
    <property type="match status" value="1"/>
</dbReference>
<keyword evidence="9" id="KW-0539">Nucleus</keyword>
<dbReference type="GO" id="GO:0009267">
    <property type="term" value="P:cellular response to starvation"/>
    <property type="evidence" value="ECO:0007669"/>
    <property type="project" value="TreeGrafter"/>
</dbReference>
<organism evidence="13 14">
    <name type="scientific">Phakopsora pachyrhizi</name>
    <name type="common">Asian soybean rust disease fungus</name>
    <dbReference type="NCBI Taxonomy" id="170000"/>
    <lineage>
        <taxon>Eukaryota</taxon>
        <taxon>Fungi</taxon>
        <taxon>Dikarya</taxon>
        <taxon>Basidiomycota</taxon>
        <taxon>Pucciniomycotina</taxon>
        <taxon>Pucciniomycetes</taxon>
        <taxon>Pucciniales</taxon>
        <taxon>Phakopsoraceae</taxon>
        <taxon>Phakopsora</taxon>
    </lineage>
</organism>
<keyword evidence="4" id="KW-0479">Metal-binding</keyword>
<accession>A0AAV0BS38</accession>